<name>A0A401PK63_SCYTO</name>
<dbReference type="AlphaFoldDB" id="A0A401PK63"/>
<accession>A0A401PK63</accession>
<organism evidence="1 2">
    <name type="scientific">Scyliorhinus torazame</name>
    <name type="common">Cloudy catshark</name>
    <name type="synonym">Catulus torazame</name>
    <dbReference type="NCBI Taxonomy" id="75743"/>
    <lineage>
        <taxon>Eukaryota</taxon>
        <taxon>Metazoa</taxon>
        <taxon>Chordata</taxon>
        <taxon>Craniata</taxon>
        <taxon>Vertebrata</taxon>
        <taxon>Chondrichthyes</taxon>
        <taxon>Elasmobranchii</taxon>
        <taxon>Galeomorphii</taxon>
        <taxon>Galeoidea</taxon>
        <taxon>Carcharhiniformes</taxon>
        <taxon>Scyliorhinidae</taxon>
        <taxon>Scyliorhinus</taxon>
    </lineage>
</organism>
<proteinExistence type="predicted"/>
<gene>
    <name evidence="1" type="ORF">scyTo_0002592</name>
</gene>
<comment type="caution">
    <text evidence="1">The sequence shown here is derived from an EMBL/GenBank/DDBJ whole genome shotgun (WGS) entry which is preliminary data.</text>
</comment>
<evidence type="ECO:0000313" key="2">
    <source>
        <dbReference type="Proteomes" id="UP000288216"/>
    </source>
</evidence>
<evidence type="ECO:0000313" key="1">
    <source>
        <dbReference type="EMBL" id="GCB73513.1"/>
    </source>
</evidence>
<dbReference type="EMBL" id="BFAA01000658">
    <property type="protein sequence ID" value="GCB73513.1"/>
    <property type="molecule type" value="Genomic_DNA"/>
</dbReference>
<dbReference type="Proteomes" id="UP000288216">
    <property type="component" value="Unassembled WGS sequence"/>
</dbReference>
<sequence length="116" mass="14121">MGRTWLPRIKDRERKDEELTEEAYECFDKNVRQKHTAKFSEDDQNALVKFQTTEEQEIEAHLEKLTIRKLLFIEKNIQFGKRATDSLHASRVNKNKKIDRKQWQQQKLKFLKDVWM</sequence>
<protein>
    <submittedName>
        <fullName evidence="1">Uncharacterized protein</fullName>
    </submittedName>
</protein>
<keyword evidence="2" id="KW-1185">Reference proteome</keyword>
<reference evidence="1 2" key="1">
    <citation type="journal article" date="2018" name="Nat. Ecol. Evol.">
        <title>Shark genomes provide insights into elasmobranch evolution and the origin of vertebrates.</title>
        <authorList>
            <person name="Hara Y"/>
            <person name="Yamaguchi K"/>
            <person name="Onimaru K"/>
            <person name="Kadota M"/>
            <person name="Koyanagi M"/>
            <person name="Keeley SD"/>
            <person name="Tatsumi K"/>
            <person name="Tanaka K"/>
            <person name="Motone F"/>
            <person name="Kageyama Y"/>
            <person name="Nozu R"/>
            <person name="Adachi N"/>
            <person name="Nishimura O"/>
            <person name="Nakagawa R"/>
            <person name="Tanegashima C"/>
            <person name="Kiyatake I"/>
            <person name="Matsumoto R"/>
            <person name="Murakumo K"/>
            <person name="Nishida K"/>
            <person name="Terakita A"/>
            <person name="Kuratani S"/>
            <person name="Sato K"/>
            <person name="Hyodo S Kuraku.S."/>
        </authorList>
    </citation>
    <scope>NUCLEOTIDE SEQUENCE [LARGE SCALE GENOMIC DNA]</scope>
</reference>